<protein>
    <submittedName>
        <fullName evidence="2">Uncharacterized protein</fullName>
    </submittedName>
</protein>
<feature type="non-terminal residue" evidence="2">
    <location>
        <position position="215"/>
    </location>
</feature>
<keyword evidence="3" id="KW-1185">Reference proteome</keyword>
<evidence type="ECO:0000313" key="2">
    <source>
        <dbReference type="EMBL" id="KAG9509236.1"/>
    </source>
</evidence>
<evidence type="ECO:0000256" key="1">
    <source>
        <dbReference type="SAM" id="MobiDB-lite"/>
    </source>
</evidence>
<accession>A0ABQ7S753</accession>
<organism evidence="2 3">
    <name type="scientific">Fragariocoptes setiger</name>
    <dbReference type="NCBI Taxonomy" id="1670756"/>
    <lineage>
        <taxon>Eukaryota</taxon>
        <taxon>Metazoa</taxon>
        <taxon>Ecdysozoa</taxon>
        <taxon>Arthropoda</taxon>
        <taxon>Chelicerata</taxon>
        <taxon>Arachnida</taxon>
        <taxon>Acari</taxon>
        <taxon>Acariformes</taxon>
        <taxon>Trombidiformes</taxon>
        <taxon>Prostigmata</taxon>
        <taxon>Eupodina</taxon>
        <taxon>Eriophyoidea</taxon>
        <taxon>Phytoptidae</taxon>
        <taxon>Fragariocoptes</taxon>
    </lineage>
</organism>
<gene>
    <name evidence="2" type="ORF">GZH46_02254</name>
</gene>
<name>A0ABQ7S753_9ACAR</name>
<feature type="region of interest" description="Disordered" evidence="1">
    <location>
        <begin position="1"/>
        <end position="59"/>
    </location>
</feature>
<sequence length="215" mass="23694">MRPLQITRSQSLSNLNVSTSDEAESTTPTNVNGAPAKSPNQQLETGIQPDTQRMSTNESSSINIDLTANSKPAPQCVATAAAMMSPLSYHTDGSQTMSSVSSMSPDFYMTHSRPHSQGCGTTQEPMGQPTSELQAMAMFMSMSMNEQRSSQRRHAPRINYDKKMLVLCSRQPLALKDFNNEIRAFMDVESFLHQAILLLDLEVNSMHEVIDCMLG</sequence>
<evidence type="ECO:0000313" key="3">
    <source>
        <dbReference type="Proteomes" id="UP000825002"/>
    </source>
</evidence>
<proteinExistence type="predicted"/>
<dbReference type="EMBL" id="JAIFTH010000587">
    <property type="protein sequence ID" value="KAG9509236.1"/>
    <property type="molecule type" value="Genomic_DNA"/>
</dbReference>
<comment type="caution">
    <text evidence="2">The sequence shown here is derived from an EMBL/GenBank/DDBJ whole genome shotgun (WGS) entry which is preliminary data.</text>
</comment>
<reference evidence="2 3" key="1">
    <citation type="submission" date="2020-10" db="EMBL/GenBank/DDBJ databases">
        <authorList>
            <person name="Klimov P.B."/>
            <person name="Dyachkov S.M."/>
            <person name="Chetverikov P.E."/>
        </authorList>
    </citation>
    <scope>NUCLEOTIDE SEQUENCE [LARGE SCALE GENOMIC DNA]</scope>
    <source>
        <strain evidence="2">BMOC 18-1129-001#AD2665</strain>
        <tissue evidence="2">Entire mites</tissue>
    </source>
</reference>
<dbReference type="Proteomes" id="UP000825002">
    <property type="component" value="Unassembled WGS sequence"/>
</dbReference>